<evidence type="ECO:0000256" key="3">
    <source>
        <dbReference type="ARBA" id="ARBA00022723"/>
    </source>
</evidence>
<dbReference type="SMART" id="SM00744">
    <property type="entry name" value="RINGv"/>
    <property type="match status" value="1"/>
</dbReference>
<evidence type="ECO:0000259" key="9">
    <source>
        <dbReference type="PROSITE" id="PS51292"/>
    </source>
</evidence>
<dbReference type="InterPro" id="IPR013083">
    <property type="entry name" value="Znf_RING/FYVE/PHD"/>
</dbReference>
<evidence type="ECO:0000256" key="4">
    <source>
        <dbReference type="ARBA" id="ARBA00022771"/>
    </source>
</evidence>
<dbReference type="Gene3D" id="3.30.40.10">
    <property type="entry name" value="Zinc/RING finger domain, C3HC4 (zinc finger)"/>
    <property type="match status" value="1"/>
</dbReference>
<proteinExistence type="predicted"/>
<feature type="domain" description="RING-CH-type" evidence="9">
    <location>
        <begin position="6"/>
        <end position="79"/>
    </location>
</feature>
<evidence type="ECO:0000256" key="1">
    <source>
        <dbReference type="ARBA" id="ARBA00004141"/>
    </source>
</evidence>
<dbReference type="AlphaFoldDB" id="A0A8H3DSY9"/>
<evidence type="ECO:0000256" key="2">
    <source>
        <dbReference type="ARBA" id="ARBA00022692"/>
    </source>
</evidence>
<evidence type="ECO:0000256" key="5">
    <source>
        <dbReference type="ARBA" id="ARBA00022833"/>
    </source>
</evidence>
<comment type="caution">
    <text evidence="10">The sequence shown here is derived from an EMBL/GenBank/DDBJ whole genome shotgun (WGS) entry which is preliminary data.</text>
</comment>
<dbReference type="Proteomes" id="UP000663827">
    <property type="component" value="Unassembled WGS sequence"/>
</dbReference>
<keyword evidence="6 8" id="KW-1133">Transmembrane helix</keyword>
<keyword evidence="7 8" id="KW-0472">Membrane</keyword>
<accession>A0A8H3DSY9</accession>
<sequence length="449" mass="50248">MPAPTVYDLQKRTCWICMEEETHPITPSDKPRWIHPCKCTLIAHEMCLLTWISESTAPGGTTSTNATCCPQCKTPYKIISNKSALLALMNLVEMGGAVVRKVTMFNGIFFGLLIPATAYGAITARLILGTEMYSFLIGNNPFQWSYATLVHLPFISLAFQGTQVTQARSLLQIMCISLPMLAYDSAGSPSPTSIFSYPPSPTVVLAFLPCVQAAYGFAKQRLFDMGAEAIIRFAAYRIKKRLQQHHETLRRRRPNSRSQADAEIEAIDRQLEEIQAQQEQLPADIPPPRVEPAAAGERPPVSFLFTTTLMFPFISSAAGSVLHSVSERSPAVRTLIGLRRDGVDRHFSRPIASITGLGFTGFFDRLTTGLGEEGRIVLKRGWSWDDFEPVWWRNVLGYALYVVVHDAWDLVYAWLRVTERRSRKIVDRAFDGVDLGSLDLRESWRLGTN</sequence>
<dbReference type="GO" id="GO:0016020">
    <property type="term" value="C:membrane"/>
    <property type="evidence" value="ECO:0007669"/>
    <property type="project" value="UniProtKB-SubCell"/>
</dbReference>
<keyword evidence="4" id="KW-0863">Zinc-finger</keyword>
<dbReference type="PROSITE" id="PS51292">
    <property type="entry name" value="ZF_RING_CH"/>
    <property type="match status" value="1"/>
</dbReference>
<keyword evidence="3" id="KW-0479">Metal-binding</keyword>
<keyword evidence="2 8" id="KW-0812">Transmembrane</keyword>
<dbReference type="InterPro" id="IPR011016">
    <property type="entry name" value="Znf_RING-CH"/>
</dbReference>
<feature type="transmembrane region" description="Helical" evidence="8">
    <location>
        <begin position="104"/>
        <end position="122"/>
    </location>
</feature>
<reference evidence="10" key="1">
    <citation type="submission" date="2021-01" db="EMBL/GenBank/DDBJ databases">
        <authorList>
            <person name="Kaushik A."/>
        </authorList>
    </citation>
    <scope>NUCLEOTIDE SEQUENCE</scope>
    <source>
        <strain evidence="10">AG5</strain>
    </source>
</reference>
<evidence type="ECO:0000313" key="10">
    <source>
        <dbReference type="EMBL" id="CAE7069940.1"/>
    </source>
</evidence>
<dbReference type="GO" id="GO:0008270">
    <property type="term" value="F:zinc ion binding"/>
    <property type="evidence" value="ECO:0007669"/>
    <property type="project" value="UniProtKB-KW"/>
</dbReference>
<dbReference type="PANTHER" id="PTHR46283">
    <property type="entry name" value="E3 UBIQUITIN-PROTEIN LIGASE MARCH5"/>
    <property type="match status" value="1"/>
</dbReference>
<evidence type="ECO:0000313" key="11">
    <source>
        <dbReference type="Proteomes" id="UP000663827"/>
    </source>
</evidence>
<organism evidence="10 11">
    <name type="scientific">Rhizoctonia solani</name>
    <dbReference type="NCBI Taxonomy" id="456999"/>
    <lineage>
        <taxon>Eukaryota</taxon>
        <taxon>Fungi</taxon>
        <taxon>Dikarya</taxon>
        <taxon>Basidiomycota</taxon>
        <taxon>Agaricomycotina</taxon>
        <taxon>Agaricomycetes</taxon>
        <taxon>Cantharellales</taxon>
        <taxon>Ceratobasidiaceae</taxon>
        <taxon>Rhizoctonia</taxon>
    </lineage>
</organism>
<evidence type="ECO:0000256" key="8">
    <source>
        <dbReference type="SAM" id="Phobius"/>
    </source>
</evidence>
<comment type="subcellular location">
    <subcellularLocation>
        <location evidence="1">Membrane</location>
        <topology evidence="1">Multi-pass membrane protein</topology>
    </subcellularLocation>
</comment>
<gene>
    <name evidence="10" type="ORF">RDB_LOCUS14637</name>
</gene>
<dbReference type="SUPFAM" id="SSF57850">
    <property type="entry name" value="RING/U-box"/>
    <property type="match status" value="1"/>
</dbReference>
<dbReference type="Pfam" id="PF12906">
    <property type="entry name" value="RINGv"/>
    <property type="match status" value="1"/>
</dbReference>
<name>A0A8H3DSY9_9AGAM</name>
<dbReference type="EMBL" id="CAJNJQ010000312">
    <property type="protein sequence ID" value="CAE7069940.1"/>
    <property type="molecule type" value="Genomic_DNA"/>
</dbReference>
<evidence type="ECO:0000256" key="6">
    <source>
        <dbReference type="ARBA" id="ARBA00022989"/>
    </source>
</evidence>
<evidence type="ECO:0000256" key="7">
    <source>
        <dbReference type="ARBA" id="ARBA00023136"/>
    </source>
</evidence>
<keyword evidence="5" id="KW-0862">Zinc</keyword>
<protein>
    <recommendedName>
        <fullName evidence="9">RING-CH-type domain-containing protein</fullName>
    </recommendedName>
</protein>